<proteinExistence type="predicted"/>
<dbReference type="EMBL" id="CABPRJ010000480">
    <property type="protein sequence ID" value="VVC28403.1"/>
    <property type="molecule type" value="Genomic_DNA"/>
</dbReference>
<accession>A0A5E4MC27</accession>
<sequence length="165" mass="18386">MSKRIKQLFHIKTDSDTTANSASQSSSSRLMIPKTLTETVKLTSESISESTSNVVSIQKMMQMTDAMEALCKEKADMHIKWLAKLQKVQSLEELMEKANAKGARLVAENCMLEAEINKLMPLVNANDKLSAHLKQVKSEKNKMKLALSTVLITLQQYTAPTAEDQ</sequence>
<evidence type="ECO:0000313" key="3">
    <source>
        <dbReference type="Proteomes" id="UP000325440"/>
    </source>
</evidence>
<dbReference type="AlphaFoldDB" id="A0A5E4MC27"/>
<name>A0A5E4MC27_9HEMI</name>
<dbReference type="Proteomes" id="UP000325440">
    <property type="component" value="Unassembled WGS sequence"/>
</dbReference>
<feature type="coiled-coil region" evidence="1">
    <location>
        <begin position="88"/>
        <end position="146"/>
    </location>
</feature>
<gene>
    <name evidence="2" type="ORF">CINCED_3A013089</name>
</gene>
<keyword evidence="1" id="KW-0175">Coiled coil</keyword>
<evidence type="ECO:0000313" key="2">
    <source>
        <dbReference type="EMBL" id="VVC28403.1"/>
    </source>
</evidence>
<evidence type="ECO:0000256" key="1">
    <source>
        <dbReference type="SAM" id="Coils"/>
    </source>
</evidence>
<keyword evidence="3" id="KW-1185">Reference proteome</keyword>
<organism evidence="2 3">
    <name type="scientific">Cinara cedri</name>
    <dbReference type="NCBI Taxonomy" id="506608"/>
    <lineage>
        <taxon>Eukaryota</taxon>
        <taxon>Metazoa</taxon>
        <taxon>Ecdysozoa</taxon>
        <taxon>Arthropoda</taxon>
        <taxon>Hexapoda</taxon>
        <taxon>Insecta</taxon>
        <taxon>Pterygota</taxon>
        <taxon>Neoptera</taxon>
        <taxon>Paraneoptera</taxon>
        <taxon>Hemiptera</taxon>
        <taxon>Sternorrhyncha</taxon>
        <taxon>Aphidomorpha</taxon>
        <taxon>Aphidoidea</taxon>
        <taxon>Aphididae</taxon>
        <taxon>Lachninae</taxon>
        <taxon>Cinara</taxon>
    </lineage>
</organism>
<protein>
    <submittedName>
        <fullName evidence="2">Uncharacterized protein</fullName>
    </submittedName>
</protein>
<reference evidence="2 3" key="1">
    <citation type="submission" date="2019-08" db="EMBL/GenBank/DDBJ databases">
        <authorList>
            <person name="Alioto T."/>
            <person name="Alioto T."/>
            <person name="Gomez Garrido J."/>
        </authorList>
    </citation>
    <scope>NUCLEOTIDE SEQUENCE [LARGE SCALE GENOMIC DNA]</scope>
</reference>